<reference evidence="3 4" key="2">
    <citation type="submission" date="2024-07" db="EMBL/GenBank/DDBJ databases">
        <authorList>
            <person name="Akdeniz Z."/>
        </authorList>
    </citation>
    <scope>NUCLEOTIDE SEQUENCE [LARGE SCALE GENOMIC DNA]</scope>
</reference>
<dbReference type="InterPro" id="IPR009057">
    <property type="entry name" value="Homeodomain-like_sf"/>
</dbReference>
<proteinExistence type="predicted"/>
<comment type="caution">
    <text evidence="2">The sequence shown here is derived from an EMBL/GenBank/DDBJ whole genome shotgun (WGS) entry which is preliminary data.</text>
</comment>
<dbReference type="SUPFAM" id="SSF46689">
    <property type="entry name" value="Homeodomain-like"/>
    <property type="match status" value="1"/>
</dbReference>
<evidence type="ECO:0000313" key="2">
    <source>
        <dbReference type="EMBL" id="CAI9917036.1"/>
    </source>
</evidence>
<dbReference type="InterPro" id="IPR001005">
    <property type="entry name" value="SANT/Myb"/>
</dbReference>
<dbReference type="EMBL" id="CAXDID020000520">
    <property type="protein sequence ID" value="CAL6099453.1"/>
    <property type="molecule type" value="Genomic_DNA"/>
</dbReference>
<dbReference type="Pfam" id="PF00249">
    <property type="entry name" value="Myb_DNA-binding"/>
    <property type="match status" value="1"/>
</dbReference>
<gene>
    <name evidence="2" type="ORF">HINF_LOCUS4681</name>
    <name evidence="3" type="ORF">HINF_LOCUS70087</name>
</gene>
<dbReference type="AlphaFoldDB" id="A0AA86TH37"/>
<protein>
    <submittedName>
        <fullName evidence="2">SANT/Myb domain</fullName>
    </submittedName>
    <submittedName>
        <fullName evidence="3">SANT/Myb_domain</fullName>
    </submittedName>
</protein>
<sequence>MQSMKSQQITECMLSNFTVLQQIHFYTHEINKIQNKCKRVQRDRWSKAEDQILIDAAQIIGKNDYDAIASIIASKNASQVYQRLRYLRENRNTSTSQLQ</sequence>
<reference evidence="2" key="1">
    <citation type="submission" date="2023-06" db="EMBL/GenBank/DDBJ databases">
        <authorList>
            <person name="Kurt Z."/>
        </authorList>
    </citation>
    <scope>NUCLEOTIDE SEQUENCE</scope>
</reference>
<dbReference type="Proteomes" id="UP001642409">
    <property type="component" value="Unassembled WGS sequence"/>
</dbReference>
<keyword evidence="4" id="KW-1185">Reference proteome</keyword>
<dbReference type="PROSITE" id="PS50090">
    <property type="entry name" value="MYB_LIKE"/>
    <property type="match status" value="1"/>
</dbReference>
<organism evidence="2">
    <name type="scientific">Hexamita inflata</name>
    <dbReference type="NCBI Taxonomy" id="28002"/>
    <lineage>
        <taxon>Eukaryota</taxon>
        <taxon>Metamonada</taxon>
        <taxon>Diplomonadida</taxon>
        <taxon>Hexamitidae</taxon>
        <taxon>Hexamitinae</taxon>
        <taxon>Hexamita</taxon>
    </lineage>
</organism>
<dbReference type="CDD" id="cd00167">
    <property type="entry name" value="SANT"/>
    <property type="match status" value="1"/>
</dbReference>
<name>A0AA86TH37_9EUKA</name>
<dbReference type="EMBL" id="CATOUU010000118">
    <property type="protein sequence ID" value="CAI9917036.1"/>
    <property type="molecule type" value="Genomic_DNA"/>
</dbReference>
<evidence type="ECO:0000313" key="4">
    <source>
        <dbReference type="Proteomes" id="UP001642409"/>
    </source>
</evidence>
<evidence type="ECO:0000259" key="1">
    <source>
        <dbReference type="PROSITE" id="PS50090"/>
    </source>
</evidence>
<accession>A0AA86TH37</accession>
<dbReference type="SMART" id="SM00717">
    <property type="entry name" value="SANT"/>
    <property type="match status" value="1"/>
</dbReference>
<feature type="domain" description="Myb-like" evidence="1">
    <location>
        <begin position="37"/>
        <end position="88"/>
    </location>
</feature>
<dbReference type="Gene3D" id="1.10.10.60">
    <property type="entry name" value="Homeodomain-like"/>
    <property type="match status" value="1"/>
</dbReference>
<evidence type="ECO:0000313" key="3">
    <source>
        <dbReference type="EMBL" id="CAL6099453.1"/>
    </source>
</evidence>